<keyword evidence="2 8" id="KW-0813">Transport</keyword>
<reference evidence="13 14" key="1">
    <citation type="submission" date="2009-10" db="EMBL/GenBank/DDBJ databases">
        <authorList>
            <person name="Qin X."/>
            <person name="Bachman B."/>
            <person name="Battles P."/>
            <person name="Bell A."/>
            <person name="Bess C."/>
            <person name="Bickham C."/>
            <person name="Chaboub L."/>
            <person name="Chen D."/>
            <person name="Coyle M."/>
            <person name="Deiros D.R."/>
            <person name="Dinh H."/>
            <person name="Forbes L."/>
            <person name="Fowler G."/>
            <person name="Francisco L."/>
            <person name="Fu Q."/>
            <person name="Gubbala S."/>
            <person name="Hale W."/>
            <person name="Han Y."/>
            <person name="Hemphill L."/>
            <person name="Highlander S.K."/>
            <person name="Hirani K."/>
            <person name="Hogues M."/>
            <person name="Jackson L."/>
            <person name="Jakkamsetti A."/>
            <person name="Javaid M."/>
            <person name="Jiang H."/>
            <person name="Korchina V."/>
            <person name="Kovar C."/>
            <person name="Lara F."/>
            <person name="Lee S."/>
            <person name="Mata R."/>
            <person name="Mathew T."/>
            <person name="Moen C."/>
            <person name="Morales K."/>
            <person name="Munidasa M."/>
            <person name="Nazareth L."/>
            <person name="Ngo R."/>
            <person name="Nguyen L."/>
            <person name="Okwuonu G."/>
            <person name="Ongeri F."/>
            <person name="Patil S."/>
            <person name="Petrosino J."/>
            <person name="Pham C."/>
            <person name="Pham P."/>
            <person name="Pu L.-L."/>
            <person name="Puazo M."/>
            <person name="Raj R."/>
            <person name="Reid J."/>
            <person name="Rouhana J."/>
            <person name="Saada N."/>
            <person name="Shang Y."/>
            <person name="Simmons D."/>
            <person name="Thornton R."/>
            <person name="Warren J."/>
            <person name="Weissenberger G."/>
            <person name="Zhang J."/>
            <person name="Zhang L."/>
            <person name="Zhou C."/>
            <person name="Zhu D."/>
            <person name="Muzny D."/>
            <person name="Worley K."/>
            <person name="Gibbs R."/>
        </authorList>
    </citation>
    <scope>NUCLEOTIDE SEQUENCE [LARGE SCALE GENOMIC DNA]</scope>
    <source>
        <strain evidence="13 14">DSM 17361</strain>
    </source>
</reference>
<dbReference type="PROSITE" id="PS52016">
    <property type="entry name" value="TONB_DEPENDENT_REC_3"/>
    <property type="match status" value="1"/>
</dbReference>
<dbReference type="Gene3D" id="2.40.170.20">
    <property type="entry name" value="TonB-dependent receptor, beta-barrel domain"/>
    <property type="match status" value="1"/>
</dbReference>
<accession>D1PWE6</accession>
<keyword evidence="14" id="KW-1185">Reference proteome</keyword>
<keyword evidence="7 8" id="KW-0998">Cell outer membrane</keyword>
<dbReference type="InterPro" id="IPR000531">
    <property type="entry name" value="Beta-barrel_TonB"/>
</dbReference>
<dbReference type="NCBIfam" id="TIGR04056">
    <property type="entry name" value="OMP_RagA_SusC"/>
    <property type="match status" value="1"/>
</dbReference>
<evidence type="ECO:0000259" key="11">
    <source>
        <dbReference type="Pfam" id="PF00593"/>
    </source>
</evidence>
<dbReference type="InterPro" id="IPR039426">
    <property type="entry name" value="TonB-dep_rcpt-like"/>
</dbReference>
<evidence type="ECO:0000313" key="13">
    <source>
        <dbReference type="EMBL" id="EFA44277.1"/>
    </source>
</evidence>
<feature type="domain" description="TonB-dependent receptor-like beta-barrel" evidence="11">
    <location>
        <begin position="459"/>
        <end position="914"/>
    </location>
</feature>
<evidence type="ECO:0000256" key="3">
    <source>
        <dbReference type="ARBA" id="ARBA00022452"/>
    </source>
</evidence>
<feature type="chain" id="PRO_5003026695" evidence="10">
    <location>
        <begin position="25"/>
        <end position="1098"/>
    </location>
</feature>
<feature type="signal peptide" evidence="10">
    <location>
        <begin position="1"/>
        <end position="24"/>
    </location>
</feature>
<dbReference type="EMBL" id="ACKS01000056">
    <property type="protein sequence ID" value="EFA44277.1"/>
    <property type="molecule type" value="Genomic_DNA"/>
</dbReference>
<dbReference type="OrthoDB" id="778480at2"/>
<dbReference type="Pfam" id="PF00593">
    <property type="entry name" value="TonB_dep_Rec_b-barrel"/>
    <property type="match status" value="1"/>
</dbReference>
<evidence type="ECO:0000256" key="4">
    <source>
        <dbReference type="ARBA" id="ARBA00022692"/>
    </source>
</evidence>
<evidence type="ECO:0000256" key="7">
    <source>
        <dbReference type="ARBA" id="ARBA00023237"/>
    </source>
</evidence>
<dbReference type="SUPFAM" id="SSF49464">
    <property type="entry name" value="Carboxypeptidase regulatory domain-like"/>
    <property type="match status" value="1"/>
</dbReference>
<evidence type="ECO:0000313" key="14">
    <source>
        <dbReference type="Proteomes" id="UP000003160"/>
    </source>
</evidence>
<comment type="similarity">
    <text evidence="8 9">Belongs to the TonB-dependent receptor family.</text>
</comment>
<comment type="caution">
    <text evidence="13">The sequence shown here is derived from an EMBL/GenBank/DDBJ whole genome shotgun (WGS) entry which is preliminary data.</text>
</comment>
<dbReference type="InterPro" id="IPR012910">
    <property type="entry name" value="Plug_dom"/>
</dbReference>
<evidence type="ECO:0000259" key="12">
    <source>
        <dbReference type="Pfam" id="PF07715"/>
    </source>
</evidence>
<dbReference type="eggNOG" id="COG1629">
    <property type="taxonomic scope" value="Bacteria"/>
</dbReference>
<evidence type="ECO:0000256" key="6">
    <source>
        <dbReference type="ARBA" id="ARBA00023136"/>
    </source>
</evidence>
<name>D1PWE6_9BACT</name>
<dbReference type="GO" id="GO:0009279">
    <property type="term" value="C:cell outer membrane"/>
    <property type="evidence" value="ECO:0007669"/>
    <property type="project" value="UniProtKB-SubCell"/>
</dbReference>
<dbReference type="InterPro" id="IPR037066">
    <property type="entry name" value="Plug_dom_sf"/>
</dbReference>
<evidence type="ECO:0000256" key="2">
    <source>
        <dbReference type="ARBA" id="ARBA00022448"/>
    </source>
</evidence>
<dbReference type="Proteomes" id="UP000003160">
    <property type="component" value="Unassembled WGS sequence"/>
</dbReference>
<keyword evidence="3 8" id="KW-1134">Transmembrane beta strand</keyword>
<dbReference type="Gene3D" id="2.60.40.1120">
    <property type="entry name" value="Carboxypeptidase-like, regulatory domain"/>
    <property type="match status" value="1"/>
</dbReference>
<evidence type="ECO:0000256" key="8">
    <source>
        <dbReference type="PROSITE-ProRule" id="PRU01360"/>
    </source>
</evidence>
<keyword evidence="5 9" id="KW-0798">TonB box</keyword>
<dbReference type="HOGENOM" id="CLU_004317_0_2_10"/>
<dbReference type="NCBIfam" id="TIGR04057">
    <property type="entry name" value="SusC_RagA_signa"/>
    <property type="match status" value="1"/>
</dbReference>
<evidence type="ECO:0000256" key="5">
    <source>
        <dbReference type="ARBA" id="ARBA00023077"/>
    </source>
</evidence>
<gene>
    <name evidence="13" type="ORF">HMPREF0645_1281</name>
</gene>
<protein>
    <submittedName>
        <fullName evidence="13">TonB-linked outer membrane protein, SusC/RagA family</fullName>
    </submittedName>
</protein>
<dbReference type="Pfam" id="PF07715">
    <property type="entry name" value="Plug"/>
    <property type="match status" value="1"/>
</dbReference>
<evidence type="ECO:0000256" key="1">
    <source>
        <dbReference type="ARBA" id="ARBA00004571"/>
    </source>
</evidence>
<dbReference type="InterPro" id="IPR036942">
    <property type="entry name" value="Beta-barrel_TonB_sf"/>
</dbReference>
<evidence type="ECO:0000256" key="10">
    <source>
        <dbReference type="SAM" id="SignalP"/>
    </source>
</evidence>
<feature type="domain" description="TonB-dependent receptor plug" evidence="12">
    <location>
        <begin position="115"/>
        <end position="221"/>
    </location>
</feature>
<dbReference type="RefSeq" id="WP_007173385.1">
    <property type="nucleotide sequence ID" value="NZ_GG704780.1"/>
</dbReference>
<keyword evidence="10" id="KW-0732">Signal</keyword>
<dbReference type="Pfam" id="PF13715">
    <property type="entry name" value="CarbopepD_reg_2"/>
    <property type="match status" value="1"/>
</dbReference>
<dbReference type="InterPro" id="IPR008969">
    <property type="entry name" value="CarboxyPept-like_regulatory"/>
</dbReference>
<comment type="subcellular location">
    <subcellularLocation>
        <location evidence="1 8">Cell outer membrane</location>
        <topology evidence="1 8">Multi-pass membrane protein</topology>
    </subcellularLocation>
</comment>
<dbReference type="InterPro" id="IPR023996">
    <property type="entry name" value="TonB-dep_OMP_SusC/RagA"/>
</dbReference>
<organism evidence="13 14">
    <name type="scientific">Hallella bergensis DSM 17361</name>
    <dbReference type="NCBI Taxonomy" id="585502"/>
    <lineage>
        <taxon>Bacteria</taxon>
        <taxon>Pseudomonadati</taxon>
        <taxon>Bacteroidota</taxon>
        <taxon>Bacteroidia</taxon>
        <taxon>Bacteroidales</taxon>
        <taxon>Prevotellaceae</taxon>
        <taxon>Hallella</taxon>
    </lineage>
</organism>
<dbReference type="InterPro" id="IPR023997">
    <property type="entry name" value="TonB-dep_OMP_SusC/RagA_CS"/>
</dbReference>
<dbReference type="AlphaFoldDB" id="D1PWE6"/>
<keyword evidence="6 8" id="KW-0472">Membrane</keyword>
<dbReference type="SUPFAM" id="SSF56935">
    <property type="entry name" value="Porins"/>
    <property type="match status" value="1"/>
</dbReference>
<keyword evidence="4 8" id="KW-0812">Transmembrane</keyword>
<proteinExistence type="inferred from homology"/>
<sequence>MNKWSKRSVALFIASCAMSATTFAQGIIKGEVKDENGQPLIGATVMEEGTENGVVTNIDGRFSISVKPGKKLRISYVGYKSSVVIVHSGDNKIILKEEGKNLNELVVVGYGMQHKRDLVGTVSQVGGEVLENRANPNVTRSLQGEIPGLTITMTDGKPIRSGNIKIRGAVNSIGAGGNALILVDGVEGDLNAVNPEDVESVSVLKDASTSAIYGARGAFGVILVTTKKAKKGAPVVRYSGNVSLQRRTVRPETVNNGLEWATNFYTAYVNQKGTIPSVIGNVFNKGINSWEDWYGELKKRDADPTLEKMRTNKNGYYEYYGNTDWFGRIYKDNSYATQHNLSVSGGNDIATYLLSGGYNFNNGVYSEGGESFKRYNLRAKGSIRIRPWLLLENNAEFWQRKYHEPAVMYAYYPTDMSSLIPIQRQMEQQLYPMTLEKNLDGTWTEASVYSGWAGFCDGDSWREYKDMRIRNTSTLTADILKDVLQAKADFTYNHYHATRNQVGNLYTGYRGPDIPVVHQSFSYLENRFYDTDYLSSNVILTFTPKLGEDHHFSAMGGWNIEDEKYKSTRVERNNLLVKDKPNFNLTDGDAYYINDNGSYSWGFIGVFYRLNYNWKGRYLIETSGRYDGSSKFPAAQKWGFFPSVSVGWRVSDEKFMHAFHESFLDNMKIRLSAGSAGNGLVSPYQYLSTMSVATSNVVANGQLLSYTNAPTPVPTGLTWEKTATYNIGVDVDMFKGRLGLTFDIYRKNITNMYVVGQELPAVYGNSAPKGNNADLRTNGWEASLSWRDHFYLAGKPFNWSVKASVWDATSKITKYTSTTNTLPTIYATHYYEGMTIGEIWGYEADGFFQSKEDVLNSPSQSYFANYKSAGTVWEAGDLKFKDLNDDKYINPGNGTLSNHGDLKVIGNTTPRYCYSFSLSGNWNGIGLSMFWQGVGKRDWYPARESSLFWGQYSRPYSFDLPWQDGNNCADIDEEGNIVNAGAYWPRKRGWIAQMPKGILSNANTMYLQNAAYLRLKNVTLSYEFPKTLIRSMKLSQLRLYVTGENLLTFTPLHKHAKNFDPEVISAGDHDGLNKVGVVGEGYSYPMMKTYTVGLNITF</sequence>
<dbReference type="Gene3D" id="2.170.130.10">
    <property type="entry name" value="TonB-dependent receptor, plug domain"/>
    <property type="match status" value="1"/>
</dbReference>
<evidence type="ECO:0000256" key="9">
    <source>
        <dbReference type="RuleBase" id="RU003357"/>
    </source>
</evidence>